<organism evidence="2 3">
    <name type="scientific">Pseudomonas syringae pv. tagetis</name>
    <dbReference type="NCBI Taxonomy" id="129140"/>
    <lineage>
        <taxon>Bacteria</taxon>
        <taxon>Pseudomonadati</taxon>
        <taxon>Pseudomonadota</taxon>
        <taxon>Gammaproteobacteria</taxon>
        <taxon>Pseudomonadales</taxon>
        <taxon>Pseudomonadaceae</taxon>
        <taxon>Pseudomonas</taxon>
    </lineage>
</organism>
<dbReference type="EMBL" id="LJRM01000180">
    <property type="protein sequence ID" value="KPY81605.1"/>
    <property type="molecule type" value="Genomic_DNA"/>
</dbReference>
<sequence>MSTPSAPHTSVTDRFDEVLAMIKGARQQAAQAVNTQLIELYWQVGAYISRKIENA</sequence>
<feature type="domain" description="YhcG N-terminal" evidence="1">
    <location>
        <begin position="18"/>
        <end position="52"/>
    </location>
</feature>
<dbReference type="AlphaFoldDB" id="A0A0Q0B0F7"/>
<name>A0A0Q0B0F7_9PSED</name>
<dbReference type="PATRIC" id="fig|129140.3.peg.2052"/>
<dbReference type="STRING" id="129140.ALO44_01589"/>
<dbReference type="Proteomes" id="UP000050474">
    <property type="component" value="Unassembled WGS sequence"/>
</dbReference>
<evidence type="ECO:0000313" key="2">
    <source>
        <dbReference type="EMBL" id="KPY81605.1"/>
    </source>
</evidence>
<reference evidence="2 3" key="1">
    <citation type="submission" date="2015-09" db="EMBL/GenBank/DDBJ databases">
        <title>Genome announcement of multiple Pseudomonas syringae strains.</title>
        <authorList>
            <person name="Thakur S."/>
            <person name="Wang P.W."/>
            <person name="Gong Y."/>
            <person name="Weir B.S."/>
            <person name="Guttman D.S."/>
        </authorList>
    </citation>
    <scope>NUCLEOTIDE SEQUENCE [LARGE SCALE GENOMIC DNA]</scope>
    <source>
        <strain evidence="2 3">ICMP4091</strain>
    </source>
</reference>
<gene>
    <name evidence="2" type="ORF">ALO44_01589</name>
</gene>
<proteinExistence type="predicted"/>
<dbReference type="InterPro" id="IPR041527">
    <property type="entry name" value="YhcG_N"/>
</dbReference>
<protein>
    <recommendedName>
        <fullName evidence="1">YhcG N-terminal domain-containing protein</fullName>
    </recommendedName>
</protein>
<dbReference type="Pfam" id="PF17761">
    <property type="entry name" value="DUF1016_N"/>
    <property type="match status" value="1"/>
</dbReference>
<accession>A0A0Q0B0F7</accession>
<evidence type="ECO:0000313" key="3">
    <source>
        <dbReference type="Proteomes" id="UP000050474"/>
    </source>
</evidence>
<evidence type="ECO:0000259" key="1">
    <source>
        <dbReference type="Pfam" id="PF17761"/>
    </source>
</evidence>
<comment type="caution">
    <text evidence="2">The sequence shown here is derived from an EMBL/GenBank/DDBJ whole genome shotgun (WGS) entry which is preliminary data.</text>
</comment>